<evidence type="ECO:0000313" key="2">
    <source>
        <dbReference type="EMBL" id="KAK5646122.1"/>
    </source>
</evidence>
<name>A0AAN7VE86_9COLE</name>
<evidence type="ECO:0008006" key="4">
    <source>
        <dbReference type="Google" id="ProtNLM"/>
    </source>
</evidence>
<keyword evidence="3" id="KW-1185">Reference proteome</keyword>
<accession>A0AAN7VE86</accession>
<evidence type="ECO:0000256" key="1">
    <source>
        <dbReference type="SAM" id="Phobius"/>
    </source>
</evidence>
<evidence type="ECO:0000313" key="3">
    <source>
        <dbReference type="Proteomes" id="UP001329430"/>
    </source>
</evidence>
<protein>
    <recommendedName>
        <fullName evidence="4">N-acetyllactosaminide beta-1,3-N-acetylglucosaminyltransferase</fullName>
    </recommendedName>
</protein>
<sequence length="437" mass="50652">MCSITENSHKRRKKLLIFFTVFVFGVIAFIFVVAHSATGLTAKLGPSLYPLNSCTYNGSISEVQSIIKNSTNCRNNYSKYKVGKRNTYDILYNYVISSKRFDCEESITYVTHADYTFLDNLQPLLEKWNGPISLALHAPGTDFYKTVESIAYLRSCSSLVSELTTFHLYFLEDHAPSEIPQPSFIANMTYDCSTEPPFRNVDRKDMYVSKHNLIYPINVGRNVARIAAETYYVFTSDIELYPSPNIIPQFLNLIAGCDYKMMPYKPVVFVLHIFEIEKGYEVPTNKTDLINLLRRGVVIPFHKSICSECHTIPQFDEWQKMKETDTLQVFTMGKRTGKYYHWEPIYIGSNEEPLYDERLSWEGMKDKVVQGYELCLRNYTFLILDNAFLVHKPGIKKLNPEKNKWRKKFIDENDKLIDQVIIPGINKNYKNIKGCKL</sequence>
<keyword evidence="1" id="KW-1133">Transmembrane helix</keyword>
<feature type="transmembrane region" description="Helical" evidence="1">
    <location>
        <begin position="15"/>
        <end position="34"/>
    </location>
</feature>
<keyword evidence="1" id="KW-0472">Membrane</keyword>
<organism evidence="2 3">
    <name type="scientific">Pyrocoelia pectoralis</name>
    <dbReference type="NCBI Taxonomy" id="417401"/>
    <lineage>
        <taxon>Eukaryota</taxon>
        <taxon>Metazoa</taxon>
        <taxon>Ecdysozoa</taxon>
        <taxon>Arthropoda</taxon>
        <taxon>Hexapoda</taxon>
        <taxon>Insecta</taxon>
        <taxon>Pterygota</taxon>
        <taxon>Neoptera</taxon>
        <taxon>Endopterygota</taxon>
        <taxon>Coleoptera</taxon>
        <taxon>Polyphaga</taxon>
        <taxon>Elateriformia</taxon>
        <taxon>Elateroidea</taxon>
        <taxon>Lampyridae</taxon>
        <taxon>Lampyrinae</taxon>
        <taxon>Pyrocoelia</taxon>
    </lineage>
</organism>
<dbReference type="Pfam" id="PF13896">
    <property type="entry name" value="Glyco_transf_49"/>
    <property type="match status" value="1"/>
</dbReference>
<dbReference type="PANTHER" id="PTHR47412:SF1">
    <property type="entry name" value="FI01434P-RELATED"/>
    <property type="match status" value="1"/>
</dbReference>
<dbReference type="AlphaFoldDB" id="A0AAN7VE86"/>
<reference evidence="2 3" key="1">
    <citation type="journal article" date="2024" name="Insects">
        <title>An Improved Chromosome-Level Genome Assembly of the Firefly Pyrocoelia pectoralis.</title>
        <authorList>
            <person name="Fu X."/>
            <person name="Meyer-Rochow V.B."/>
            <person name="Ballantyne L."/>
            <person name="Zhu X."/>
        </authorList>
    </citation>
    <scope>NUCLEOTIDE SEQUENCE [LARGE SCALE GENOMIC DNA]</scope>
    <source>
        <strain evidence="2">XCY_ONT2</strain>
    </source>
</reference>
<dbReference type="EMBL" id="JAVRBK010000003">
    <property type="protein sequence ID" value="KAK5646122.1"/>
    <property type="molecule type" value="Genomic_DNA"/>
</dbReference>
<gene>
    <name evidence="2" type="ORF">RI129_004586</name>
</gene>
<dbReference type="PANTHER" id="PTHR47412">
    <property type="entry name" value="FI01434P-RELATED"/>
    <property type="match status" value="1"/>
</dbReference>
<comment type="caution">
    <text evidence="2">The sequence shown here is derived from an EMBL/GenBank/DDBJ whole genome shotgun (WGS) entry which is preliminary data.</text>
</comment>
<proteinExistence type="predicted"/>
<keyword evidence="1" id="KW-0812">Transmembrane</keyword>
<dbReference type="Proteomes" id="UP001329430">
    <property type="component" value="Chromosome 3"/>
</dbReference>